<name>A0A915U0D4_9BACT</name>
<dbReference type="Proteomes" id="UP001063350">
    <property type="component" value="Chromosome"/>
</dbReference>
<feature type="chain" id="PRO_5037402983" description="Rhodanese domain-containing protein" evidence="1">
    <location>
        <begin position="25"/>
        <end position="230"/>
    </location>
</feature>
<reference evidence="3" key="1">
    <citation type="submission" date="2020-12" db="EMBL/GenBank/DDBJ databases">
        <title>Desulfobium dissulfuricans gen. nov., sp. nov., a novel mesophilic, sulfate-reducing bacterium isolated from a deep-sea hydrothermal vent.</title>
        <authorList>
            <person name="Hashimoto Y."/>
            <person name="Tame A."/>
            <person name="Sawayama S."/>
            <person name="Miyazaki J."/>
            <person name="Takai K."/>
            <person name="Nakagawa S."/>
        </authorList>
    </citation>
    <scope>NUCLEOTIDE SEQUENCE</scope>
    <source>
        <strain evidence="3">GF1</strain>
    </source>
</reference>
<accession>A0A915U0D4</accession>
<protein>
    <recommendedName>
        <fullName evidence="2">Rhodanese domain-containing protein</fullName>
    </recommendedName>
</protein>
<dbReference type="SMART" id="SM00450">
    <property type="entry name" value="RHOD"/>
    <property type="match status" value="1"/>
</dbReference>
<dbReference type="InterPro" id="IPR001763">
    <property type="entry name" value="Rhodanese-like_dom"/>
</dbReference>
<proteinExistence type="predicted"/>
<evidence type="ECO:0000313" key="3">
    <source>
        <dbReference type="EMBL" id="BCO09089.1"/>
    </source>
</evidence>
<dbReference type="EMBL" id="AP024233">
    <property type="protein sequence ID" value="BCO09089.1"/>
    <property type="molecule type" value="Genomic_DNA"/>
</dbReference>
<dbReference type="RefSeq" id="WP_267928962.1">
    <property type="nucleotide sequence ID" value="NZ_AP024233.1"/>
</dbReference>
<feature type="signal peptide" evidence="1">
    <location>
        <begin position="1"/>
        <end position="24"/>
    </location>
</feature>
<evidence type="ECO:0000256" key="1">
    <source>
        <dbReference type="SAM" id="SignalP"/>
    </source>
</evidence>
<dbReference type="PANTHER" id="PTHR43031">
    <property type="entry name" value="FAD-DEPENDENT OXIDOREDUCTASE"/>
    <property type="match status" value="1"/>
</dbReference>
<dbReference type="PROSITE" id="PS50206">
    <property type="entry name" value="RHODANESE_3"/>
    <property type="match status" value="1"/>
</dbReference>
<dbReference type="Pfam" id="PF00581">
    <property type="entry name" value="Rhodanese"/>
    <property type="match status" value="1"/>
</dbReference>
<evidence type="ECO:0000259" key="2">
    <source>
        <dbReference type="PROSITE" id="PS50206"/>
    </source>
</evidence>
<dbReference type="InterPro" id="IPR036873">
    <property type="entry name" value="Rhodanese-like_dom_sf"/>
</dbReference>
<dbReference type="KEGG" id="ddu:GF1_14650"/>
<evidence type="ECO:0000313" key="4">
    <source>
        <dbReference type="Proteomes" id="UP001063350"/>
    </source>
</evidence>
<feature type="domain" description="Rhodanese" evidence="2">
    <location>
        <begin position="142"/>
        <end position="226"/>
    </location>
</feature>
<organism evidence="3 4">
    <name type="scientific">Desulfolithobacter dissulfuricans</name>
    <dbReference type="NCBI Taxonomy" id="2795293"/>
    <lineage>
        <taxon>Bacteria</taxon>
        <taxon>Pseudomonadati</taxon>
        <taxon>Thermodesulfobacteriota</taxon>
        <taxon>Desulfobulbia</taxon>
        <taxon>Desulfobulbales</taxon>
        <taxon>Desulfobulbaceae</taxon>
        <taxon>Desulfolithobacter</taxon>
    </lineage>
</organism>
<sequence>MFHNISRFSILLLLVSFLTLPVDSQSGERVSGRIVGGYRILTVPPMEKTYDFTVYRGDYIKFRYDSRLGPLLFSVPELGYRQIVQPDPGKSPYFKMKKAGSYAYTLGDYTGTIRVIELVRPNYTEVDAAQGARILANLKPFILDVRTPKEYAQLAIKGAHLLPIQLLQARIGELEAYKNDDIFVYCATGNRSTVASKILADHGFKRIYNLRYGIYDWARRGYPIVKPGAK</sequence>
<dbReference type="SUPFAM" id="SSF52821">
    <property type="entry name" value="Rhodanese/Cell cycle control phosphatase"/>
    <property type="match status" value="1"/>
</dbReference>
<dbReference type="AlphaFoldDB" id="A0A915U0D4"/>
<dbReference type="Gene3D" id="3.40.250.10">
    <property type="entry name" value="Rhodanese-like domain"/>
    <property type="match status" value="1"/>
</dbReference>
<dbReference type="InterPro" id="IPR050229">
    <property type="entry name" value="GlpE_sulfurtransferase"/>
</dbReference>
<gene>
    <name evidence="3" type="ORF">GF1_14650</name>
</gene>
<keyword evidence="4" id="KW-1185">Reference proteome</keyword>
<keyword evidence="1" id="KW-0732">Signal</keyword>
<dbReference type="PANTHER" id="PTHR43031:SF16">
    <property type="entry name" value="OXIDOREDUCTASE"/>
    <property type="match status" value="1"/>
</dbReference>
<dbReference type="CDD" id="cd00158">
    <property type="entry name" value="RHOD"/>
    <property type="match status" value="1"/>
</dbReference>